<reference evidence="5 6" key="1">
    <citation type="submission" date="2015-06" db="EMBL/GenBank/DDBJ databases">
        <authorList>
            <person name="Hoefler B.C."/>
            <person name="Straight P.D."/>
        </authorList>
    </citation>
    <scope>NUCLEOTIDE SEQUENCE [LARGE SCALE GENOMIC DNA]</scope>
    <source>
        <strain evidence="5 6">NRRL 3427</strain>
    </source>
</reference>
<dbReference type="InterPro" id="IPR008920">
    <property type="entry name" value="TF_FadR/GntR_C"/>
</dbReference>
<sequence length="235" mass="25222">MAVTDQAIEKIKEMIVRGALRPGAKLPNEADLADQLGLSRSSLREAVRALTAMRILVPRQGDGTYVSGLEPHILLESLSFAADVSEGHTARQLLEVRRLLEPQVTALAAGRLSAEQLGTLRAVLDQCAADIGIEEFVELDMEFHRIIADAVGNPVLSTLLGILSTHTQRLRIVRGTRYAPARQQAHREHEAIWRALASGDASLAASASAVHVAAVEHWLTDGTAADSPGLAVRTP</sequence>
<dbReference type="InterPro" id="IPR036390">
    <property type="entry name" value="WH_DNA-bd_sf"/>
</dbReference>
<gene>
    <name evidence="5" type="ORF">ADK34_24675</name>
</gene>
<dbReference type="Gene3D" id="1.10.10.10">
    <property type="entry name" value="Winged helix-like DNA-binding domain superfamily/Winged helix DNA-binding domain"/>
    <property type="match status" value="1"/>
</dbReference>
<keyword evidence="2" id="KW-0238">DNA-binding</keyword>
<keyword evidence="3" id="KW-0804">Transcription</keyword>
<dbReference type="Gene3D" id="1.20.120.530">
    <property type="entry name" value="GntR ligand-binding domain-like"/>
    <property type="match status" value="1"/>
</dbReference>
<evidence type="ECO:0000256" key="1">
    <source>
        <dbReference type="ARBA" id="ARBA00023015"/>
    </source>
</evidence>
<dbReference type="OrthoDB" id="7989071at2"/>
<dbReference type="PANTHER" id="PTHR43537:SF5">
    <property type="entry name" value="UXU OPERON TRANSCRIPTIONAL REGULATOR"/>
    <property type="match status" value="1"/>
</dbReference>
<dbReference type="PRINTS" id="PR00035">
    <property type="entry name" value="HTHGNTR"/>
</dbReference>
<dbReference type="InterPro" id="IPR011711">
    <property type="entry name" value="GntR_C"/>
</dbReference>
<dbReference type="PATRIC" id="fig|1938.6.peg.5314"/>
<feature type="domain" description="HTH gntR-type" evidence="4">
    <location>
        <begin position="1"/>
        <end position="69"/>
    </location>
</feature>
<name>A0A0L8K1L2_STRVR</name>
<dbReference type="PROSITE" id="PS50949">
    <property type="entry name" value="HTH_GNTR"/>
    <property type="match status" value="1"/>
</dbReference>
<dbReference type="RefSeq" id="WP_033208181.1">
    <property type="nucleotide sequence ID" value="NZ_LGUP01000327.1"/>
</dbReference>
<organism evidence="5 6">
    <name type="scientific">Streptomyces viridochromogenes</name>
    <dbReference type="NCBI Taxonomy" id="1938"/>
    <lineage>
        <taxon>Bacteria</taxon>
        <taxon>Bacillati</taxon>
        <taxon>Actinomycetota</taxon>
        <taxon>Actinomycetes</taxon>
        <taxon>Kitasatosporales</taxon>
        <taxon>Streptomycetaceae</taxon>
        <taxon>Streptomyces</taxon>
    </lineage>
</organism>
<dbReference type="SMART" id="SM00895">
    <property type="entry name" value="FCD"/>
    <property type="match status" value="1"/>
</dbReference>
<dbReference type="SUPFAM" id="SSF46785">
    <property type="entry name" value="Winged helix' DNA-binding domain"/>
    <property type="match status" value="1"/>
</dbReference>
<accession>A0A0L8K1L2</accession>
<dbReference type="InterPro" id="IPR000524">
    <property type="entry name" value="Tscrpt_reg_HTH_GntR"/>
</dbReference>
<evidence type="ECO:0000256" key="3">
    <source>
        <dbReference type="ARBA" id="ARBA00023163"/>
    </source>
</evidence>
<dbReference type="Pfam" id="PF07729">
    <property type="entry name" value="FCD"/>
    <property type="match status" value="1"/>
</dbReference>
<evidence type="ECO:0000259" key="4">
    <source>
        <dbReference type="PROSITE" id="PS50949"/>
    </source>
</evidence>
<dbReference type="InterPro" id="IPR036388">
    <property type="entry name" value="WH-like_DNA-bd_sf"/>
</dbReference>
<dbReference type="PANTHER" id="PTHR43537">
    <property type="entry name" value="TRANSCRIPTIONAL REGULATOR, GNTR FAMILY"/>
    <property type="match status" value="1"/>
</dbReference>
<dbReference type="CDD" id="cd07377">
    <property type="entry name" value="WHTH_GntR"/>
    <property type="match status" value="1"/>
</dbReference>
<dbReference type="SMART" id="SM00345">
    <property type="entry name" value="HTH_GNTR"/>
    <property type="match status" value="1"/>
</dbReference>
<proteinExistence type="predicted"/>
<dbReference type="Proteomes" id="UP000037023">
    <property type="component" value="Unassembled WGS sequence"/>
</dbReference>
<comment type="caution">
    <text evidence="5">The sequence shown here is derived from an EMBL/GenBank/DDBJ whole genome shotgun (WGS) entry which is preliminary data.</text>
</comment>
<protein>
    <submittedName>
        <fullName evidence="5">GntR family transcriptional regulator</fullName>
    </submittedName>
</protein>
<keyword evidence="1" id="KW-0805">Transcription regulation</keyword>
<evidence type="ECO:0000313" key="6">
    <source>
        <dbReference type="Proteomes" id="UP000037023"/>
    </source>
</evidence>
<dbReference type="SUPFAM" id="SSF48008">
    <property type="entry name" value="GntR ligand-binding domain-like"/>
    <property type="match status" value="1"/>
</dbReference>
<evidence type="ECO:0000256" key="2">
    <source>
        <dbReference type="ARBA" id="ARBA00023125"/>
    </source>
</evidence>
<dbReference type="GO" id="GO:0003677">
    <property type="term" value="F:DNA binding"/>
    <property type="evidence" value="ECO:0007669"/>
    <property type="project" value="UniProtKB-KW"/>
</dbReference>
<dbReference type="EMBL" id="LGUP01000327">
    <property type="protein sequence ID" value="KOG19773.1"/>
    <property type="molecule type" value="Genomic_DNA"/>
</dbReference>
<dbReference type="Pfam" id="PF00392">
    <property type="entry name" value="GntR"/>
    <property type="match status" value="1"/>
</dbReference>
<dbReference type="GO" id="GO:0003700">
    <property type="term" value="F:DNA-binding transcription factor activity"/>
    <property type="evidence" value="ECO:0007669"/>
    <property type="project" value="InterPro"/>
</dbReference>
<evidence type="ECO:0000313" key="5">
    <source>
        <dbReference type="EMBL" id="KOG19773.1"/>
    </source>
</evidence>
<dbReference type="AlphaFoldDB" id="A0A0L8K1L2"/>